<dbReference type="OrthoDB" id="2184390at2"/>
<evidence type="ECO:0000313" key="1">
    <source>
        <dbReference type="EMBL" id="PYI57035.1"/>
    </source>
</evidence>
<evidence type="ECO:0000313" key="2">
    <source>
        <dbReference type="Proteomes" id="UP000247476"/>
    </source>
</evidence>
<sequence>MSKSLSKEQLDAVARAAVTAAMEFIEKEKQKQQKVKRDKRLRNTKLLLKHYRDFVAHSETLQNKLTAIEEASMLNELHDEEFAVEAIKRSEQRTLVMVRFIQRALDSYQAMCEMSRQPEDSRRYKIVHSLYISEQLTTIEKLAERHNIDVSTIYKDVNAACKTLSVLIFGVDGIRFD</sequence>
<accession>A0A2V5KBU6</accession>
<gene>
    <name evidence="1" type="ORF">DLM86_00880</name>
</gene>
<organism evidence="1 2">
    <name type="scientific">Paenibacillus flagellatus</name>
    <dbReference type="NCBI Taxonomy" id="2211139"/>
    <lineage>
        <taxon>Bacteria</taxon>
        <taxon>Bacillati</taxon>
        <taxon>Bacillota</taxon>
        <taxon>Bacilli</taxon>
        <taxon>Bacillales</taxon>
        <taxon>Paenibacillaceae</taxon>
        <taxon>Paenibacillus</taxon>
    </lineage>
</organism>
<dbReference type="AlphaFoldDB" id="A0A2V5KBU6"/>
<dbReference type="RefSeq" id="WP_110838076.1">
    <property type="nucleotide sequence ID" value="NZ_QJVJ01000001.1"/>
</dbReference>
<dbReference type="Proteomes" id="UP000247476">
    <property type="component" value="Unassembled WGS sequence"/>
</dbReference>
<name>A0A2V5KBU6_9BACL</name>
<protein>
    <recommendedName>
        <fullName evidence="3">Helix-turn-helix type 11 domain-containing protein</fullName>
    </recommendedName>
</protein>
<dbReference type="EMBL" id="QJVJ01000001">
    <property type="protein sequence ID" value="PYI57035.1"/>
    <property type="molecule type" value="Genomic_DNA"/>
</dbReference>
<proteinExistence type="predicted"/>
<keyword evidence="2" id="KW-1185">Reference proteome</keyword>
<reference evidence="1 2" key="1">
    <citation type="submission" date="2018-05" db="EMBL/GenBank/DDBJ databases">
        <title>Paenibacillus flagellatus sp. nov., isolated from selenium mineral soil.</title>
        <authorList>
            <person name="Dai X."/>
        </authorList>
    </citation>
    <scope>NUCLEOTIDE SEQUENCE [LARGE SCALE GENOMIC DNA]</scope>
    <source>
        <strain evidence="1 2">DXL2</strain>
    </source>
</reference>
<dbReference type="Gene3D" id="1.10.10.10">
    <property type="entry name" value="Winged helix-like DNA-binding domain superfamily/Winged helix DNA-binding domain"/>
    <property type="match status" value="1"/>
</dbReference>
<evidence type="ECO:0008006" key="3">
    <source>
        <dbReference type="Google" id="ProtNLM"/>
    </source>
</evidence>
<dbReference type="InterPro" id="IPR036388">
    <property type="entry name" value="WH-like_DNA-bd_sf"/>
</dbReference>
<comment type="caution">
    <text evidence="1">The sequence shown here is derived from an EMBL/GenBank/DDBJ whole genome shotgun (WGS) entry which is preliminary data.</text>
</comment>